<comment type="caution">
    <text evidence="5">The sequence shown here is derived from an EMBL/GenBank/DDBJ whole genome shotgun (WGS) entry which is preliminary data.</text>
</comment>
<dbReference type="Gene3D" id="3.50.80.20">
    <property type="entry name" value="D-Ala-D-Ala carboxypeptidase C, peptidase S13"/>
    <property type="match status" value="1"/>
</dbReference>
<protein>
    <submittedName>
        <fullName evidence="5">Peptidase S13</fullName>
    </submittedName>
</protein>
<dbReference type="InterPro" id="IPR000667">
    <property type="entry name" value="Peptidase_S13"/>
</dbReference>
<name>A0A512H9Y0_9PROT</name>
<evidence type="ECO:0000256" key="4">
    <source>
        <dbReference type="SAM" id="SignalP"/>
    </source>
</evidence>
<dbReference type="Pfam" id="PF02113">
    <property type="entry name" value="Peptidase_S13"/>
    <property type="match status" value="2"/>
</dbReference>
<evidence type="ECO:0000313" key="6">
    <source>
        <dbReference type="Proteomes" id="UP000321567"/>
    </source>
</evidence>
<feature type="compositionally biased region" description="Low complexity" evidence="3">
    <location>
        <begin position="32"/>
        <end position="87"/>
    </location>
</feature>
<reference evidence="5 6" key="1">
    <citation type="submission" date="2019-07" db="EMBL/GenBank/DDBJ databases">
        <title>Whole genome shotgun sequence of Rhodospirillum oryzae NBRC 107573.</title>
        <authorList>
            <person name="Hosoyama A."/>
            <person name="Uohara A."/>
            <person name="Ohji S."/>
            <person name="Ichikawa N."/>
        </authorList>
    </citation>
    <scope>NUCLEOTIDE SEQUENCE [LARGE SCALE GENOMIC DNA]</scope>
    <source>
        <strain evidence="5 6">NBRC 107573</strain>
    </source>
</reference>
<proteinExistence type="inferred from homology"/>
<comment type="similarity">
    <text evidence="1">Belongs to the peptidase S13 family.</text>
</comment>
<keyword evidence="2" id="KW-0378">Hydrolase</keyword>
<dbReference type="Gene3D" id="3.40.710.10">
    <property type="entry name" value="DD-peptidase/beta-lactamase superfamily"/>
    <property type="match status" value="2"/>
</dbReference>
<organism evidence="5 6">
    <name type="scientific">Pararhodospirillum oryzae</name>
    <dbReference type="NCBI Taxonomy" id="478448"/>
    <lineage>
        <taxon>Bacteria</taxon>
        <taxon>Pseudomonadati</taxon>
        <taxon>Pseudomonadota</taxon>
        <taxon>Alphaproteobacteria</taxon>
        <taxon>Rhodospirillales</taxon>
        <taxon>Rhodospirillaceae</taxon>
        <taxon>Pararhodospirillum</taxon>
    </lineage>
</organism>
<dbReference type="AlphaFoldDB" id="A0A512H9Y0"/>
<dbReference type="PANTHER" id="PTHR30023:SF0">
    <property type="entry name" value="PENICILLIN-SENSITIVE CARBOXYPEPTIDASE A"/>
    <property type="match status" value="1"/>
</dbReference>
<evidence type="ECO:0000313" key="5">
    <source>
        <dbReference type="EMBL" id="GEO82255.1"/>
    </source>
</evidence>
<feature type="signal peptide" evidence="4">
    <location>
        <begin position="1"/>
        <end position="33"/>
    </location>
</feature>
<feature type="compositionally biased region" description="Low complexity" evidence="3">
    <location>
        <begin position="97"/>
        <end position="118"/>
    </location>
</feature>
<dbReference type="PANTHER" id="PTHR30023">
    <property type="entry name" value="D-ALANYL-D-ALANINE CARBOXYPEPTIDASE"/>
    <property type="match status" value="1"/>
</dbReference>
<feature type="region of interest" description="Disordered" evidence="3">
    <location>
        <begin position="29"/>
        <end position="118"/>
    </location>
</feature>
<dbReference type="GO" id="GO:0000270">
    <property type="term" value="P:peptidoglycan metabolic process"/>
    <property type="evidence" value="ECO:0007669"/>
    <property type="project" value="TreeGrafter"/>
</dbReference>
<sequence>MRRRPPIFLARALALLWLGALLAGVMPPPPASAATTRADPAQAATTVRPKPAAKPATKATPAKATPPKATSARPAAAKASPAKGTPAQATTPRKKSPASATRAPATRPQAAKTGSARPGAARAVVATAAGAAGAVAAGGALAAPGPHVATPPRAALNAEALIARHGFSPDQVGFALFDPQENAWLETHQPDQPFLPASVSKVPTTVAALDMLGPAFRWQTRLVSAGTVENGVLNGDLYLIGDGDPTLDGRALARLVAGLDAAGIHAVRGRFLYDDSFLTHAPEIEPSQPGDLAYNPGVGALSVDFNRALLRWDPKTGPRFTPAGATPVGDGLSVRVGATPEGGRRPHFEPPPSALTRASAAVAPGESWVLPAPWTGDGSMWLPVKNPGSYTANATRALARKQGLALPPPEPGAAPPTARVLALVRSAPLYEIVTGVLKTSNNMVAEMIGLTTTRRLTGQVLTLDQSAAALNRLYAGSLGGIDWSTFHLVNHSGLSPDSRASPRQIVAILDYAQRYGFHGLDYAALLPRRTWQSDDDDGPAALLASSAVGASGPVPVWAKTGTVYYGRGLAGFVVGGSGRLLTFAIFISDLDRRAQFDARNGHESGADIRAARAWLGRARALERDLADLWRARH</sequence>
<dbReference type="GO" id="GO:0006508">
    <property type="term" value="P:proteolysis"/>
    <property type="evidence" value="ECO:0007669"/>
    <property type="project" value="InterPro"/>
</dbReference>
<dbReference type="RefSeq" id="WP_246135524.1">
    <property type="nucleotide sequence ID" value="NZ_BJZO01000067.1"/>
</dbReference>
<dbReference type="PRINTS" id="PR00922">
    <property type="entry name" value="DADACBPTASE3"/>
</dbReference>
<dbReference type="InterPro" id="IPR012338">
    <property type="entry name" value="Beta-lactam/transpept-like"/>
</dbReference>
<feature type="region of interest" description="Disordered" evidence="3">
    <location>
        <begin position="318"/>
        <end position="354"/>
    </location>
</feature>
<gene>
    <name evidence="5" type="ORF">ROR02_23860</name>
</gene>
<feature type="chain" id="PRO_5022097232" evidence="4">
    <location>
        <begin position="34"/>
        <end position="633"/>
    </location>
</feature>
<dbReference type="EMBL" id="BJZO01000067">
    <property type="protein sequence ID" value="GEO82255.1"/>
    <property type="molecule type" value="Genomic_DNA"/>
</dbReference>
<evidence type="ECO:0000256" key="1">
    <source>
        <dbReference type="ARBA" id="ARBA00006096"/>
    </source>
</evidence>
<accession>A0A512H9Y0</accession>
<dbReference type="GO" id="GO:0004185">
    <property type="term" value="F:serine-type carboxypeptidase activity"/>
    <property type="evidence" value="ECO:0007669"/>
    <property type="project" value="InterPro"/>
</dbReference>
<keyword evidence="6" id="KW-1185">Reference proteome</keyword>
<dbReference type="SUPFAM" id="SSF56601">
    <property type="entry name" value="beta-lactamase/transpeptidase-like"/>
    <property type="match status" value="1"/>
</dbReference>
<evidence type="ECO:0000256" key="2">
    <source>
        <dbReference type="ARBA" id="ARBA00022801"/>
    </source>
</evidence>
<dbReference type="Proteomes" id="UP000321567">
    <property type="component" value="Unassembled WGS sequence"/>
</dbReference>
<keyword evidence="4" id="KW-0732">Signal</keyword>
<evidence type="ECO:0000256" key="3">
    <source>
        <dbReference type="SAM" id="MobiDB-lite"/>
    </source>
</evidence>